<dbReference type="GeneID" id="89335768"/>
<evidence type="ECO:0000256" key="5">
    <source>
        <dbReference type="HAMAP-Rule" id="MF_00265"/>
    </source>
</evidence>
<keyword evidence="1 5" id="KW-1277">Toxin-antitoxin system</keyword>
<dbReference type="PANTHER" id="PTHR39664">
    <property type="match status" value="1"/>
</dbReference>
<keyword evidence="3 5" id="KW-0479">Metal-binding</keyword>
<accession>A0AAX4L2J8</accession>
<dbReference type="SUPFAM" id="SSF88723">
    <property type="entry name" value="PIN domain-like"/>
    <property type="match status" value="1"/>
</dbReference>
<organism evidence="7 8">
    <name type="scientific">Sulfolobus tengchongensis</name>
    <dbReference type="NCBI Taxonomy" id="207809"/>
    <lineage>
        <taxon>Archaea</taxon>
        <taxon>Thermoproteota</taxon>
        <taxon>Thermoprotei</taxon>
        <taxon>Sulfolobales</taxon>
        <taxon>Sulfolobaceae</taxon>
        <taxon>Sulfolobus</taxon>
    </lineage>
</organism>
<evidence type="ECO:0000256" key="4">
    <source>
        <dbReference type="ARBA" id="ARBA00022801"/>
    </source>
</evidence>
<dbReference type="GO" id="GO:0004540">
    <property type="term" value="F:RNA nuclease activity"/>
    <property type="evidence" value="ECO:0007669"/>
    <property type="project" value="InterPro"/>
</dbReference>
<proteinExistence type="inferred from homology"/>
<dbReference type="CDD" id="cd18684">
    <property type="entry name" value="PIN_VapC-like"/>
    <property type="match status" value="1"/>
</dbReference>
<dbReference type="GO" id="GO:0000287">
    <property type="term" value="F:magnesium ion binding"/>
    <property type="evidence" value="ECO:0007669"/>
    <property type="project" value="UniProtKB-UniRule"/>
</dbReference>
<keyword evidence="8" id="KW-1185">Reference proteome</keyword>
<evidence type="ECO:0000256" key="1">
    <source>
        <dbReference type="ARBA" id="ARBA00022649"/>
    </source>
</evidence>
<dbReference type="EMBL" id="CP146016">
    <property type="protein sequence ID" value="WWQ61127.1"/>
    <property type="molecule type" value="Genomic_DNA"/>
</dbReference>
<evidence type="ECO:0000259" key="6">
    <source>
        <dbReference type="SMART" id="SM00670"/>
    </source>
</evidence>
<dbReference type="InterPro" id="IPR022907">
    <property type="entry name" value="VapC_family"/>
</dbReference>
<evidence type="ECO:0000313" key="8">
    <source>
        <dbReference type="Proteomes" id="UP001432202"/>
    </source>
</evidence>
<dbReference type="HAMAP" id="MF_00265">
    <property type="entry name" value="VapC_Nob1"/>
    <property type="match status" value="1"/>
</dbReference>
<comment type="cofactor">
    <cofactor evidence="5">
        <name>Mg(2+)</name>
        <dbReference type="ChEBI" id="CHEBI:18420"/>
    </cofactor>
</comment>
<dbReference type="EC" id="3.1.-.-" evidence="5"/>
<keyword evidence="4 5" id="KW-0378">Hydrolase</keyword>
<feature type="binding site" evidence="5">
    <location>
        <position position="98"/>
    </location>
    <ligand>
        <name>Mg(2+)</name>
        <dbReference type="ChEBI" id="CHEBI:18420"/>
    </ligand>
</feature>
<dbReference type="RefSeq" id="WP_338602965.1">
    <property type="nucleotide sequence ID" value="NZ_CP146016.1"/>
</dbReference>
<dbReference type="GO" id="GO:0016787">
    <property type="term" value="F:hydrolase activity"/>
    <property type="evidence" value="ECO:0007669"/>
    <property type="project" value="UniProtKB-KW"/>
</dbReference>
<evidence type="ECO:0000256" key="2">
    <source>
        <dbReference type="ARBA" id="ARBA00022722"/>
    </source>
</evidence>
<reference evidence="7 8" key="1">
    <citation type="submission" date="2024-02" db="EMBL/GenBank/DDBJ databases">
        <title>STSV induces naive adaptation in Sulfolobus.</title>
        <authorList>
            <person name="Xiang X."/>
            <person name="Song M."/>
        </authorList>
    </citation>
    <scope>NUCLEOTIDE SEQUENCE [LARGE SCALE GENOMIC DNA]</scope>
    <source>
        <strain evidence="7 8">RT2</strain>
    </source>
</reference>
<dbReference type="InterPro" id="IPR002716">
    <property type="entry name" value="PIN_dom"/>
</dbReference>
<comment type="function">
    <text evidence="5">Toxic component of a toxin-antitoxin (TA) system. An RNase.</text>
</comment>
<dbReference type="SMART" id="SM00670">
    <property type="entry name" value="PINc"/>
    <property type="match status" value="1"/>
</dbReference>
<sequence length="132" mass="15304">MKAVIDTNVLIFDYVENSEFHKEAEELLDYLEGWVIPAIVIHEFIWFLKRENLDSHIDDVKAYIRNEKSEIVGETPEIILDAISILQQRKLSLSHYNDLIILSHAVKNNLPLATFDEGLKSECKRLKVKTLP</sequence>
<dbReference type="PANTHER" id="PTHR39664:SF2">
    <property type="entry name" value="NUCLEIC ACID-BINDING PROTEIN, CONTAINING PIN DOMAIN-RELATED"/>
    <property type="match status" value="1"/>
</dbReference>
<comment type="similarity">
    <text evidence="5">Belongs to the PINc/VapC protein family.</text>
</comment>
<keyword evidence="5" id="KW-0460">Magnesium</keyword>
<name>A0AAX4L2J8_9CREN</name>
<feature type="domain" description="PIN" evidence="6">
    <location>
        <begin position="1"/>
        <end position="121"/>
    </location>
</feature>
<protein>
    <recommendedName>
        <fullName evidence="5">Ribonuclease VapC</fullName>
        <shortName evidence="5">RNase VapC</shortName>
        <ecNumber evidence="5">3.1.-.-</ecNumber>
    </recommendedName>
    <alternativeName>
        <fullName evidence="5">Putative toxin VapC</fullName>
    </alternativeName>
</protein>
<dbReference type="AlphaFoldDB" id="A0AAX4L2J8"/>
<evidence type="ECO:0000313" key="7">
    <source>
        <dbReference type="EMBL" id="WWQ61127.1"/>
    </source>
</evidence>
<dbReference type="GO" id="GO:0090729">
    <property type="term" value="F:toxin activity"/>
    <property type="evidence" value="ECO:0007669"/>
    <property type="project" value="UniProtKB-KW"/>
</dbReference>
<dbReference type="Proteomes" id="UP001432202">
    <property type="component" value="Chromosome"/>
</dbReference>
<keyword evidence="2 5" id="KW-0540">Nuclease</keyword>
<feature type="binding site" evidence="5">
    <location>
        <position position="6"/>
    </location>
    <ligand>
        <name>Mg(2+)</name>
        <dbReference type="ChEBI" id="CHEBI:18420"/>
    </ligand>
</feature>
<evidence type="ECO:0000256" key="3">
    <source>
        <dbReference type="ARBA" id="ARBA00022723"/>
    </source>
</evidence>
<keyword evidence="5" id="KW-0800">Toxin</keyword>
<gene>
    <name evidence="5" type="primary">vapC</name>
    <name evidence="7" type="ORF">V6M85_03330</name>
</gene>
<dbReference type="Gene3D" id="3.40.50.1010">
    <property type="entry name" value="5'-nuclease"/>
    <property type="match status" value="1"/>
</dbReference>
<dbReference type="InterPro" id="IPR029060">
    <property type="entry name" value="PIN-like_dom_sf"/>
</dbReference>
<dbReference type="Pfam" id="PF01850">
    <property type="entry name" value="PIN"/>
    <property type="match status" value="1"/>
</dbReference>